<dbReference type="FunFam" id="3.30.300.30:FF:000008">
    <property type="entry name" value="2,3-dihydroxybenzoate-AMP ligase"/>
    <property type="match status" value="1"/>
</dbReference>
<comment type="similarity">
    <text evidence="1">Belongs to the ATP-dependent AMP-binding enzyme family.</text>
</comment>
<dbReference type="AlphaFoldDB" id="A0A4R7I384"/>
<dbReference type="InterPro" id="IPR025110">
    <property type="entry name" value="AMP-bd_C"/>
</dbReference>
<reference evidence="5 6" key="1">
    <citation type="submission" date="2019-03" db="EMBL/GenBank/DDBJ databases">
        <title>Sequencing the genomes of 1000 actinobacteria strains.</title>
        <authorList>
            <person name="Klenk H.-P."/>
        </authorList>
    </citation>
    <scope>NUCLEOTIDE SEQUENCE [LARGE SCALE GENOMIC DNA]</scope>
    <source>
        <strain evidence="5 6">DSM 18936</strain>
    </source>
</reference>
<dbReference type="InterPro" id="IPR042099">
    <property type="entry name" value="ANL_N_sf"/>
</dbReference>
<evidence type="ECO:0000256" key="1">
    <source>
        <dbReference type="ARBA" id="ARBA00006432"/>
    </source>
</evidence>
<evidence type="ECO:0000259" key="4">
    <source>
        <dbReference type="Pfam" id="PF13193"/>
    </source>
</evidence>
<evidence type="ECO:0000313" key="5">
    <source>
        <dbReference type="EMBL" id="TDT18082.1"/>
    </source>
</evidence>
<dbReference type="InterPro" id="IPR000873">
    <property type="entry name" value="AMP-dep_synth/lig_dom"/>
</dbReference>
<dbReference type="Gene3D" id="3.40.50.12780">
    <property type="entry name" value="N-terminal domain of ligase-like"/>
    <property type="match status" value="1"/>
</dbReference>
<dbReference type="PANTHER" id="PTHR43767:SF1">
    <property type="entry name" value="NONRIBOSOMAL PEPTIDE SYNTHASE PES1 (EUROFUNG)-RELATED"/>
    <property type="match status" value="1"/>
</dbReference>
<feature type="domain" description="AMP-binding enzyme C-terminal" evidence="4">
    <location>
        <begin position="425"/>
        <end position="500"/>
    </location>
</feature>
<evidence type="ECO:0000256" key="2">
    <source>
        <dbReference type="ARBA" id="ARBA00022598"/>
    </source>
</evidence>
<comment type="caution">
    <text evidence="5">The sequence shown here is derived from an EMBL/GenBank/DDBJ whole genome shotgun (WGS) entry which is preliminary data.</text>
</comment>
<dbReference type="SUPFAM" id="SSF56801">
    <property type="entry name" value="Acetyl-CoA synthetase-like"/>
    <property type="match status" value="1"/>
</dbReference>
<evidence type="ECO:0000313" key="6">
    <source>
        <dbReference type="Proteomes" id="UP000294558"/>
    </source>
</evidence>
<keyword evidence="2" id="KW-0436">Ligase</keyword>
<feature type="domain" description="AMP-dependent synthetase/ligase" evidence="3">
    <location>
        <begin position="12"/>
        <end position="375"/>
    </location>
</feature>
<dbReference type="OrthoDB" id="9803968at2"/>
<dbReference type="PANTHER" id="PTHR43767">
    <property type="entry name" value="LONG-CHAIN-FATTY-ACID--COA LIGASE"/>
    <property type="match status" value="1"/>
</dbReference>
<dbReference type="GO" id="GO:0016878">
    <property type="term" value="F:acid-thiol ligase activity"/>
    <property type="evidence" value="ECO:0007669"/>
    <property type="project" value="UniProtKB-ARBA"/>
</dbReference>
<organism evidence="5 6">
    <name type="scientific">Ilumatobacter fluminis</name>
    <dbReference type="NCBI Taxonomy" id="467091"/>
    <lineage>
        <taxon>Bacteria</taxon>
        <taxon>Bacillati</taxon>
        <taxon>Actinomycetota</taxon>
        <taxon>Acidimicrobiia</taxon>
        <taxon>Acidimicrobiales</taxon>
        <taxon>Ilumatobacteraceae</taxon>
        <taxon>Ilumatobacter</taxon>
    </lineage>
</organism>
<proteinExistence type="inferred from homology"/>
<protein>
    <submittedName>
        <fullName evidence="5">Long-chain acyl-CoA synthetase</fullName>
    </submittedName>
</protein>
<name>A0A4R7I384_9ACTN</name>
<dbReference type="Proteomes" id="UP000294558">
    <property type="component" value="Unassembled WGS sequence"/>
</dbReference>
<gene>
    <name evidence="5" type="ORF">BDK89_3696</name>
</gene>
<dbReference type="NCBIfam" id="NF004837">
    <property type="entry name" value="PRK06187.1"/>
    <property type="match status" value="1"/>
</dbReference>
<dbReference type="EMBL" id="SOAU01000001">
    <property type="protein sequence ID" value="TDT18082.1"/>
    <property type="molecule type" value="Genomic_DNA"/>
</dbReference>
<dbReference type="RefSeq" id="WP_133870324.1">
    <property type="nucleotide sequence ID" value="NZ_SOAU01000001.1"/>
</dbReference>
<accession>A0A4R7I384</accession>
<dbReference type="Pfam" id="PF13193">
    <property type="entry name" value="AMP-binding_C"/>
    <property type="match status" value="1"/>
</dbReference>
<keyword evidence="6" id="KW-1185">Reference proteome</keyword>
<dbReference type="InterPro" id="IPR050237">
    <property type="entry name" value="ATP-dep_AMP-bd_enzyme"/>
</dbReference>
<sequence>MSLDSIASIIRQHREERPDAVAIVEGGSEHTWRSIDEASSRLANAMAAAGVGRGDRVARIEKNGVDYFVTVFAASKIGATLVDVNWRLAPPEKQHIANDAGAKLLFVGNDFVGELGLIEPGLDTVTATIMVGEGGDGRPSLEEFMADHPATDPGVEAAPDDIALQLYTSGTTGLPKGVMLSNTNLFALIDEVPEKWQIHAESVSHVVMPTFHIAGSGWGIVSMAIGAKVVLDRDVDPSAILREIEEYKITTAIYVPAVLAFLQIVPNANDHDLSSMELIVYGASPITEDVLRGAMKQFSGTDFVQVYGLTETTGAVVELPPEDHDPENRPELLRAAGKPYPWIEMKIVGDDGNEVADGEIGEVWLKGTQIMVGYWNKPDETAKALNDEGWFRSGDAGYVKDGYLFLHDRVKDMIVSGGENVYPAEVENAIMGCPGVADAAVIGVPDEKWGEAVKAIVVKAPDTDVTPEAIIAWARERIAGFKVPKSVDFVDELPRNPSGKILKKDLRAPYWADRDRQIG</sequence>
<dbReference type="Gene3D" id="3.30.300.30">
    <property type="match status" value="1"/>
</dbReference>
<dbReference type="Pfam" id="PF00501">
    <property type="entry name" value="AMP-binding"/>
    <property type="match status" value="1"/>
</dbReference>
<dbReference type="InterPro" id="IPR045851">
    <property type="entry name" value="AMP-bd_C_sf"/>
</dbReference>
<evidence type="ECO:0000259" key="3">
    <source>
        <dbReference type="Pfam" id="PF00501"/>
    </source>
</evidence>